<comment type="similarity">
    <text evidence="1">Belongs to the peptidase A1 family.</text>
</comment>
<keyword evidence="2" id="KW-0645">Protease</keyword>
<feature type="domain" description="Peptidase A1" evidence="6">
    <location>
        <begin position="65"/>
        <end position="388"/>
    </location>
</feature>
<name>A0A813EZB1_POLGL</name>
<evidence type="ECO:0000256" key="2">
    <source>
        <dbReference type="ARBA" id="ARBA00022670"/>
    </source>
</evidence>
<dbReference type="AlphaFoldDB" id="A0A813EZB1"/>
<dbReference type="PANTHER" id="PTHR47966">
    <property type="entry name" value="BETA-SITE APP-CLEAVING ENZYME, ISOFORM A-RELATED"/>
    <property type="match status" value="1"/>
</dbReference>
<protein>
    <recommendedName>
        <fullName evidence="6">Peptidase A1 domain-containing protein</fullName>
    </recommendedName>
</protein>
<sequence>MLRDFLVEALVTGTSAGCGVSLPLGRATTHGPARSGVAARLGGRITTPSGSSIDAGGSVWPTAIYWTLVQIGTPPQDFPVAIDSGSGDLDVGGKGCKGCVTTAQNRGYDPTASSTSQKAAPYNFSNTYETCDLKHPTAPCTITGDIYSDQVGMAGLGFVDVKVGSIMTQDSNFDQFKEIDGVVGFTRNGKDGEGVFRNLVAAGKAYNAWAMCMHEGSHSNGTITIGGVDGRLSDGPIQYVPDTGDGDYEVKVETLVLGETTIKLNQNSILDTGTNILLLPSKMLAEVNKQMCADSSLTNCSDLWANKCVSLTEAQVDAFPSLTLRLTGGVDLVMTSRDYLLLGSPVAHASGEFCLGIRDGGSLFIIGDTTMRRYYLVFDLAAKRIGWGKVNKDTCGSDLSAEVQTEMVV</sequence>
<dbReference type="InterPro" id="IPR021109">
    <property type="entry name" value="Peptidase_aspartic_dom_sf"/>
</dbReference>
<evidence type="ECO:0000256" key="5">
    <source>
        <dbReference type="PIRSR" id="PIRSR601461-1"/>
    </source>
</evidence>
<dbReference type="OMA" id="CQTSDNS"/>
<dbReference type="InterPro" id="IPR034164">
    <property type="entry name" value="Pepsin-like_dom"/>
</dbReference>
<dbReference type="InterPro" id="IPR033121">
    <property type="entry name" value="PEPTIDASE_A1"/>
</dbReference>
<gene>
    <name evidence="7" type="ORF">PGLA1383_LOCUS22441</name>
</gene>
<evidence type="ECO:0000256" key="4">
    <source>
        <dbReference type="ARBA" id="ARBA00022801"/>
    </source>
</evidence>
<dbReference type="OrthoDB" id="410343at2759"/>
<dbReference type="EMBL" id="CAJNNV010016225">
    <property type="protein sequence ID" value="CAE8604269.1"/>
    <property type="molecule type" value="Genomic_DNA"/>
</dbReference>
<dbReference type="Proteomes" id="UP000654075">
    <property type="component" value="Unassembled WGS sequence"/>
</dbReference>
<feature type="active site" evidence="5">
    <location>
        <position position="271"/>
    </location>
</feature>
<dbReference type="PANTHER" id="PTHR47966:SF51">
    <property type="entry name" value="BETA-SITE APP-CLEAVING ENZYME, ISOFORM A-RELATED"/>
    <property type="match status" value="1"/>
</dbReference>
<keyword evidence="8" id="KW-1185">Reference proteome</keyword>
<keyword evidence="3" id="KW-0064">Aspartyl protease</keyword>
<dbReference type="CDD" id="cd05471">
    <property type="entry name" value="pepsin_like"/>
    <property type="match status" value="1"/>
</dbReference>
<proteinExistence type="inferred from homology"/>
<dbReference type="Pfam" id="PF00026">
    <property type="entry name" value="Asp"/>
    <property type="match status" value="1"/>
</dbReference>
<dbReference type="GO" id="GO:0006508">
    <property type="term" value="P:proteolysis"/>
    <property type="evidence" value="ECO:0007669"/>
    <property type="project" value="UniProtKB-KW"/>
</dbReference>
<dbReference type="PROSITE" id="PS51767">
    <property type="entry name" value="PEPTIDASE_A1"/>
    <property type="match status" value="1"/>
</dbReference>
<feature type="active site" evidence="5">
    <location>
        <position position="83"/>
    </location>
</feature>
<reference evidence="7" key="1">
    <citation type="submission" date="2021-02" db="EMBL/GenBank/DDBJ databases">
        <authorList>
            <person name="Dougan E. K."/>
            <person name="Rhodes N."/>
            <person name="Thang M."/>
            <person name="Chan C."/>
        </authorList>
    </citation>
    <scope>NUCLEOTIDE SEQUENCE</scope>
</reference>
<dbReference type="InterPro" id="IPR001461">
    <property type="entry name" value="Aspartic_peptidase_A1"/>
</dbReference>
<evidence type="ECO:0000313" key="7">
    <source>
        <dbReference type="EMBL" id="CAE8604269.1"/>
    </source>
</evidence>
<evidence type="ECO:0000256" key="1">
    <source>
        <dbReference type="ARBA" id="ARBA00007447"/>
    </source>
</evidence>
<dbReference type="PRINTS" id="PR00792">
    <property type="entry name" value="PEPSIN"/>
</dbReference>
<organism evidence="7 8">
    <name type="scientific">Polarella glacialis</name>
    <name type="common">Dinoflagellate</name>
    <dbReference type="NCBI Taxonomy" id="89957"/>
    <lineage>
        <taxon>Eukaryota</taxon>
        <taxon>Sar</taxon>
        <taxon>Alveolata</taxon>
        <taxon>Dinophyceae</taxon>
        <taxon>Suessiales</taxon>
        <taxon>Suessiaceae</taxon>
        <taxon>Polarella</taxon>
    </lineage>
</organism>
<evidence type="ECO:0000313" key="8">
    <source>
        <dbReference type="Proteomes" id="UP000654075"/>
    </source>
</evidence>
<evidence type="ECO:0000259" key="6">
    <source>
        <dbReference type="PROSITE" id="PS51767"/>
    </source>
</evidence>
<accession>A0A813EZB1</accession>
<dbReference type="Gene3D" id="2.40.70.10">
    <property type="entry name" value="Acid Proteases"/>
    <property type="match status" value="2"/>
</dbReference>
<evidence type="ECO:0000256" key="3">
    <source>
        <dbReference type="ARBA" id="ARBA00022750"/>
    </source>
</evidence>
<dbReference type="GO" id="GO:0004190">
    <property type="term" value="F:aspartic-type endopeptidase activity"/>
    <property type="evidence" value="ECO:0007669"/>
    <property type="project" value="UniProtKB-KW"/>
</dbReference>
<keyword evidence="4" id="KW-0378">Hydrolase</keyword>
<dbReference type="SUPFAM" id="SSF50630">
    <property type="entry name" value="Acid proteases"/>
    <property type="match status" value="1"/>
</dbReference>
<comment type="caution">
    <text evidence="7">The sequence shown here is derived from an EMBL/GenBank/DDBJ whole genome shotgun (WGS) entry which is preliminary data.</text>
</comment>